<accession>A0A5B0QNL0</accession>
<evidence type="ECO:0000313" key="3">
    <source>
        <dbReference type="Proteomes" id="UP000324748"/>
    </source>
</evidence>
<dbReference type="Proteomes" id="UP000324748">
    <property type="component" value="Unassembled WGS sequence"/>
</dbReference>
<feature type="compositionally biased region" description="Polar residues" evidence="1">
    <location>
        <begin position="96"/>
        <end position="115"/>
    </location>
</feature>
<comment type="caution">
    <text evidence="2">The sequence shown here is derived from an EMBL/GenBank/DDBJ whole genome shotgun (WGS) entry which is preliminary data.</text>
</comment>
<feature type="region of interest" description="Disordered" evidence="1">
    <location>
        <begin position="93"/>
        <end position="115"/>
    </location>
</feature>
<evidence type="ECO:0000313" key="2">
    <source>
        <dbReference type="EMBL" id="KAA1114720.1"/>
    </source>
</evidence>
<name>A0A5B0QNL0_PUCGR</name>
<organism evidence="2 3">
    <name type="scientific">Puccinia graminis f. sp. tritici</name>
    <dbReference type="NCBI Taxonomy" id="56615"/>
    <lineage>
        <taxon>Eukaryota</taxon>
        <taxon>Fungi</taxon>
        <taxon>Dikarya</taxon>
        <taxon>Basidiomycota</taxon>
        <taxon>Pucciniomycotina</taxon>
        <taxon>Pucciniomycetes</taxon>
        <taxon>Pucciniales</taxon>
        <taxon>Pucciniaceae</taxon>
        <taxon>Puccinia</taxon>
    </lineage>
</organism>
<gene>
    <name evidence="2" type="ORF">PGT21_019645</name>
</gene>
<keyword evidence="3" id="KW-1185">Reference proteome</keyword>
<evidence type="ECO:0000256" key="1">
    <source>
        <dbReference type="SAM" id="MobiDB-lite"/>
    </source>
</evidence>
<sequence length="141" mass="15960">MLSGSNDQTKSHRSNHHTLPTSSQEVEKNQSTLDTETNLGTFHLTTSCTYQSYPDTLHNSPSDLYLCWNSTCRWTPLLIRHWRPPVRQPMSKYLAASSSHEQLRTGSSPSEPSSVNTNLTFSLIISRRSLGRSLFSINSQY</sequence>
<dbReference type="EMBL" id="VSWC01000014">
    <property type="protein sequence ID" value="KAA1114720.1"/>
    <property type="molecule type" value="Genomic_DNA"/>
</dbReference>
<dbReference type="AlphaFoldDB" id="A0A5B0QNL0"/>
<feature type="compositionally biased region" description="Polar residues" evidence="1">
    <location>
        <begin position="17"/>
        <end position="33"/>
    </location>
</feature>
<proteinExistence type="predicted"/>
<reference evidence="2 3" key="1">
    <citation type="submission" date="2019-05" db="EMBL/GenBank/DDBJ databases">
        <title>Emergence of the Ug99 lineage of the wheat stem rust pathogen through somatic hybridization.</title>
        <authorList>
            <person name="Li F."/>
            <person name="Upadhyaya N.M."/>
            <person name="Sperschneider J."/>
            <person name="Matny O."/>
            <person name="Nguyen-Phuc H."/>
            <person name="Mago R."/>
            <person name="Raley C."/>
            <person name="Miller M.E."/>
            <person name="Silverstein K.A.T."/>
            <person name="Henningsen E."/>
            <person name="Hirsch C.D."/>
            <person name="Visser B."/>
            <person name="Pretorius Z.A."/>
            <person name="Steffenson B.J."/>
            <person name="Schwessinger B."/>
            <person name="Dodds P.N."/>
            <person name="Figueroa M."/>
        </authorList>
    </citation>
    <scope>NUCLEOTIDE SEQUENCE [LARGE SCALE GENOMIC DNA]</scope>
    <source>
        <strain evidence="2">21-0</strain>
    </source>
</reference>
<feature type="region of interest" description="Disordered" evidence="1">
    <location>
        <begin position="1"/>
        <end position="33"/>
    </location>
</feature>
<protein>
    <submittedName>
        <fullName evidence="2">Uncharacterized protein</fullName>
    </submittedName>
</protein>